<name>A0A9E7JVH1_9LILI</name>
<reference evidence="1" key="1">
    <citation type="submission" date="2022-05" db="EMBL/GenBank/DDBJ databases">
        <title>The Musa troglodytarum L. genome provides insights into the mechanism of non-climacteric behaviour and enrichment of carotenoids.</title>
        <authorList>
            <person name="Wang J."/>
        </authorList>
    </citation>
    <scope>NUCLEOTIDE SEQUENCE</scope>
    <source>
        <tissue evidence="1">Leaf</tissue>
    </source>
</reference>
<dbReference type="EMBL" id="CP097505">
    <property type="protein sequence ID" value="URD93929.1"/>
    <property type="molecule type" value="Genomic_DNA"/>
</dbReference>
<proteinExistence type="predicted"/>
<gene>
    <name evidence="1" type="ORF">MUK42_31867</name>
</gene>
<evidence type="ECO:0000313" key="2">
    <source>
        <dbReference type="Proteomes" id="UP001055439"/>
    </source>
</evidence>
<organism evidence="1 2">
    <name type="scientific">Musa troglodytarum</name>
    <name type="common">fe'i banana</name>
    <dbReference type="NCBI Taxonomy" id="320322"/>
    <lineage>
        <taxon>Eukaryota</taxon>
        <taxon>Viridiplantae</taxon>
        <taxon>Streptophyta</taxon>
        <taxon>Embryophyta</taxon>
        <taxon>Tracheophyta</taxon>
        <taxon>Spermatophyta</taxon>
        <taxon>Magnoliopsida</taxon>
        <taxon>Liliopsida</taxon>
        <taxon>Zingiberales</taxon>
        <taxon>Musaceae</taxon>
        <taxon>Musa</taxon>
    </lineage>
</organism>
<accession>A0A9E7JVH1</accession>
<dbReference type="Proteomes" id="UP001055439">
    <property type="component" value="Chromosome 3"/>
</dbReference>
<dbReference type="AlphaFoldDB" id="A0A9E7JVH1"/>
<protein>
    <submittedName>
        <fullName evidence="1">Uncharacterized protein</fullName>
    </submittedName>
</protein>
<keyword evidence="2" id="KW-1185">Reference proteome</keyword>
<sequence>MSDARETYACLYSRFSASHMAWLLERASGGWRSRQHFGPKCFFKTSTPAAPPGVAFPRHWAQLLQPIWLASESV</sequence>
<evidence type="ECO:0000313" key="1">
    <source>
        <dbReference type="EMBL" id="URD93929.1"/>
    </source>
</evidence>